<feature type="compositionally biased region" description="Basic and acidic residues" evidence="6">
    <location>
        <begin position="691"/>
        <end position="700"/>
    </location>
</feature>
<feature type="region of interest" description="Disordered" evidence="6">
    <location>
        <begin position="1"/>
        <end position="142"/>
    </location>
</feature>
<evidence type="ECO:0000256" key="4">
    <source>
        <dbReference type="ARBA" id="ARBA00023163"/>
    </source>
</evidence>
<feature type="compositionally biased region" description="Basic residues" evidence="6">
    <location>
        <begin position="675"/>
        <end position="689"/>
    </location>
</feature>
<feature type="domain" description="BHLH" evidence="7">
    <location>
        <begin position="153"/>
        <end position="203"/>
    </location>
</feature>
<comment type="similarity">
    <text evidence="2">Belongs to the bHLH protein family.</text>
</comment>
<evidence type="ECO:0000256" key="3">
    <source>
        <dbReference type="ARBA" id="ARBA00023015"/>
    </source>
</evidence>
<organism evidence="8 9">
    <name type="scientific">Sorghum bicolor</name>
    <name type="common">Sorghum</name>
    <name type="synonym">Sorghum vulgare</name>
    <dbReference type="NCBI Taxonomy" id="4558"/>
    <lineage>
        <taxon>Eukaryota</taxon>
        <taxon>Viridiplantae</taxon>
        <taxon>Streptophyta</taxon>
        <taxon>Embryophyta</taxon>
        <taxon>Tracheophyta</taxon>
        <taxon>Spermatophyta</taxon>
        <taxon>Magnoliopsida</taxon>
        <taxon>Liliopsida</taxon>
        <taxon>Poales</taxon>
        <taxon>Poaceae</taxon>
        <taxon>PACMAD clade</taxon>
        <taxon>Panicoideae</taxon>
        <taxon>Andropogonodae</taxon>
        <taxon>Andropogoneae</taxon>
        <taxon>Sorghinae</taxon>
        <taxon>Sorghum</taxon>
    </lineage>
</organism>
<evidence type="ECO:0000313" key="9">
    <source>
        <dbReference type="Proteomes" id="UP000000768"/>
    </source>
</evidence>
<dbReference type="AlphaFoldDB" id="A0A1W0W2P4"/>
<feature type="compositionally biased region" description="Low complexity" evidence="6">
    <location>
        <begin position="80"/>
        <end position="95"/>
    </location>
</feature>
<evidence type="ECO:0000256" key="5">
    <source>
        <dbReference type="ARBA" id="ARBA00023242"/>
    </source>
</evidence>
<comment type="subcellular location">
    <subcellularLocation>
        <location evidence="1">Nucleus</location>
    </subcellularLocation>
</comment>
<feature type="compositionally biased region" description="Acidic residues" evidence="6">
    <location>
        <begin position="572"/>
        <end position="582"/>
    </location>
</feature>
<feature type="compositionally biased region" description="Low complexity" evidence="6">
    <location>
        <begin position="120"/>
        <end position="129"/>
    </location>
</feature>
<dbReference type="InterPro" id="IPR036638">
    <property type="entry name" value="HLH_DNA-bd_sf"/>
</dbReference>
<protein>
    <recommendedName>
        <fullName evidence="7">BHLH domain-containing protein</fullName>
    </recommendedName>
</protein>
<evidence type="ECO:0000256" key="6">
    <source>
        <dbReference type="SAM" id="MobiDB-lite"/>
    </source>
</evidence>
<feature type="compositionally biased region" description="Basic and acidic residues" evidence="6">
    <location>
        <begin position="773"/>
        <end position="787"/>
    </location>
</feature>
<evidence type="ECO:0000256" key="2">
    <source>
        <dbReference type="ARBA" id="ARBA00005510"/>
    </source>
</evidence>
<evidence type="ECO:0000313" key="8">
    <source>
        <dbReference type="EMBL" id="OQU88647.1"/>
    </source>
</evidence>
<evidence type="ECO:0000259" key="7">
    <source>
        <dbReference type="PROSITE" id="PS50888"/>
    </source>
</evidence>
<dbReference type="ExpressionAtlas" id="A0A1W0W2P4">
    <property type="expression patterns" value="baseline and differential"/>
</dbReference>
<proteinExistence type="inferred from homology"/>
<keyword evidence="3" id="KW-0805">Transcription regulation</keyword>
<reference evidence="9" key="2">
    <citation type="journal article" date="2018" name="Plant J.">
        <title>The Sorghum bicolor reference genome: improved assembly, gene annotations, a transcriptome atlas, and signatures of genome organization.</title>
        <authorList>
            <person name="McCormick R.F."/>
            <person name="Truong S.K."/>
            <person name="Sreedasyam A."/>
            <person name="Jenkins J."/>
            <person name="Shu S."/>
            <person name="Sims D."/>
            <person name="Kennedy M."/>
            <person name="Amirebrahimi M."/>
            <person name="Weers B.D."/>
            <person name="McKinley B."/>
            <person name="Mattison A."/>
            <person name="Morishige D.T."/>
            <person name="Grimwood J."/>
            <person name="Schmutz J."/>
            <person name="Mullet J.E."/>
        </authorList>
    </citation>
    <scope>NUCLEOTIDE SEQUENCE [LARGE SCALE GENOMIC DNA]</scope>
    <source>
        <strain evidence="9">cv. BTx623</strain>
    </source>
</reference>
<dbReference type="Gramene" id="OQU88647">
    <property type="protein sequence ID" value="OQU88647"/>
    <property type="gene ID" value="SORBI_3002G068100"/>
</dbReference>
<sequence>MDPASSVAAELWRPPHLHHHHHLASSAGRHPHLEASSSSVVTAAAAAARSGGGGSSSSSRRRARREAAAPPAEEEPSKLASTSGTAASSSAAGGRDSADPEAKRLKQMTPSENNDRRTEAGSNSGNASKSADKKPAPKEPPKDYIHVRARRGQATDSHSLAERARREKISERMKVLQDIVPGCNKVIGKASVLDEIINYIQSLQRQVEFLSMKLETINAHMNNATVAFPTKDVFRPLLNITAEFTAEELEAALITPNEILDDVHMPLLKSIPPVTRMAMGRGTWVTVLCRKLKDWWHWVAEGDLPIIASHGTEIETYKTLEPAIRLVILKAICDIRVEQEDIRIFIDSSLKHGHDISTFRKERIGGDSLGISYWYEDDEILGHRLYREIRRVEQVKKEPGKRSRGKGGSSAISVVSYQWETVASTFDEFDDVAEKLFSSRNRTEVSLGKKLKIEYLPEIEKIHKKKERLLKKQQREALLLDSYLTSDGLTTGRSLRDRKPVTYTFDDYDRSINEAIKITKKREENSAEPVAPTANRRALPPRSEAPSNGKLNGPSPTANDSNDGNSSKSDDYQDSDGEQENEALDRSNRRRKRSQRYTQDFVEAVSDIDPNFDSDDDIMGEAVYDEEYLRSRKQNKASSASEEDEEFRLEEDAEDDDEEEYSLSSSEDLEEPQPQRHKKLETRGRRGTKLRSVDEIETGLRRSKRSSRPRINYRQYDFSDSDAEPGKAWKSDASDPDAGSDAENDMELSTSSQEQEEEEDDSRDEENGNNVNDKMEEDHAVAENKVESEEEQKEQPQQQPVEKMDAPSRESKSVGRTFLDLNELAPGGGFDDGPSLTVKDDMDNI</sequence>
<reference evidence="8 9" key="1">
    <citation type="journal article" date="2009" name="Nature">
        <title>The Sorghum bicolor genome and the diversification of grasses.</title>
        <authorList>
            <person name="Paterson A.H."/>
            <person name="Bowers J.E."/>
            <person name="Bruggmann R."/>
            <person name="Dubchak I."/>
            <person name="Grimwood J."/>
            <person name="Gundlach H."/>
            <person name="Haberer G."/>
            <person name="Hellsten U."/>
            <person name="Mitros T."/>
            <person name="Poliakov A."/>
            <person name="Schmutz J."/>
            <person name="Spannagl M."/>
            <person name="Tang H."/>
            <person name="Wang X."/>
            <person name="Wicker T."/>
            <person name="Bharti A.K."/>
            <person name="Chapman J."/>
            <person name="Feltus F.A."/>
            <person name="Gowik U."/>
            <person name="Grigoriev I.V."/>
            <person name="Lyons E."/>
            <person name="Maher C.A."/>
            <person name="Martis M."/>
            <person name="Narechania A."/>
            <person name="Otillar R.P."/>
            <person name="Penning B.W."/>
            <person name="Salamov A.A."/>
            <person name="Wang Y."/>
            <person name="Zhang L."/>
            <person name="Carpita N.C."/>
            <person name="Freeling M."/>
            <person name="Gingle A.R."/>
            <person name="Hash C.T."/>
            <person name="Keller B."/>
            <person name="Klein P."/>
            <person name="Kresovich S."/>
            <person name="McCann M.C."/>
            <person name="Ming R."/>
            <person name="Peterson D.G."/>
            <person name="Mehboob-ur-Rahman"/>
            <person name="Ware D."/>
            <person name="Westhoff P."/>
            <person name="Mayer K.F."/>
            <person name="Messing J."/>
            <person name="Rokhsar D.S."/>
        </authorList>
    </citation>
    <scope>NUCLEOTIDE SEQUENCE [LARGE SCALE GENOMIC DNA]</scope>
    <source>
        <strain evidence="9">cv. BTx623</strain>
    </source>
</reference>
<feature type="compositionally biased region" description="Acidic residues" evidence="6">
    <location>
        <begin position="734"/>
        <end position="746"/>
    </location>
</feature>
<dbReference type="CDD" id="cd18919">
    <property type="entry name" value="bHLH_AtBPE_like"/>
    <property type="match status" value="1"/>
</dbReference>
<dbReference type="STRING" id="4558.A0A1W0W2P4"/>
<feature type="compositionally biased region" description="Low complexity" evidence="6">
    <location>
        <begin position="34"/>
        <end position="49"/>
    </location>
</feature>
<feature type="compositionally biased region" description="Basic and acidic residues" evidence="6">
    <location>
        <begin position="130"/>
        <end position="142"/>
    </location>
</feature>
<dbReference type="Proteomes" id="UP000000768">
    <property type="component" value="Chromosome 2"/>
</dbReference>
<dbReference type="EMBL" id="CM000761">
    <property type="protein sequence ID" value="OQU88647.1"/>
    <property type="molecule type" value="Genomic_DNA"/>
</dbReference>
<dbReference type="InterPro" id="IPR011598">
    <property type="entry name" value="bHLH_dom"/>
</dbReference>
<dbReference type="PANTHER" id="PTHR14296">
    <property type="entry name" value="REMODELING AND SPACING FACTOR 1"/>
    <property type="match status" value="1"/>
</dbReference>
<dbReference type="Gene3D" id="4.10.280.10">
    <property type="entry name" value="Helix-loop-helix DNA-binding domain"/>
    <property type="match status" value="1"/>
</dbReference>
<gene>
    <name evidence="8" type="ORF">SORBI_3002G068100</name>
</gene>
<keyword evidence="9" id="KW-1185">Reference proteome</keyword>
<accession>A0A1W0W2P4</accession>
<feature type="compositionally biased region" description="Polar residues" evidence="6">
    <location>
        <begin position="545"/>
        <end position="558"/>
    </location>
</feature>
<feature type="compositionally biased region" description="Basic and acidic residues" evidence="6">
    <location>
        <begin position="724"/>
        <end position="733"/>
    </location>
</feature>
<dbReference type="FunCoup" id="A0A1W0W2P4">
    <property type="interactions" value="1021"/>
</dbReference>
<dbReference type="SMART" id="SM00353">
    <property type="entry name" value="HLH"/>
    <property type="match status" value="1"/>
</dbReference>
<dbReference type="PROSITE" id="PS50888">
    <property type="entry name" value="BHLH"/>
    <property type="match status" value="1"/>
</dbReference>
<dbReference type="PANTHER" id="PTHR14296:SF3">
    <property type="entry name" value="DIKAR, ISOFORM F"/>
    <property type="match status" value="1"/>
</dbReference>
<keyword evidence="5" id="KW-0539">Nucleus</keyword>
<feature type="compositionally biased region" description="Acidic residues" evidence="6">
    <location>
        <begin position="754"/>
        <end position="764"/>
    </location>
</feature>
<feature type="compositionally biased region" description="Basic and acidic residues" evidence="6">
    <location>
        <begin position="802"/>
        <end position="813"/>
    </location>
</feature>
<feature type="compositionally biased region" description="Acidic residues" evidence="6">
    <location>
        <begin position="641"/>
        <end position="671"/>
    </location>
</feature>
<feature type="region of interest" description="Disordered" evidence="6">
    <location>
        <begin position="519"/>
        <end position="845"/>
    </location>
</feature>
<dbReference type="InterPro" id="IPR028938">
    <property type="entry name" value="Rsf1-like"/>
</dbReference>
<dbReference type="GO" id="GO:0046983">
    <property type="term" value="F:protein dimerization activity"/>
    <property type="evidence" value="ECO:0007669"/>
    <property type="project" value="InterPro"/>
</dbReference>
<name>A0A1W0W2P4_SORBI</name>
<evidence type="ECO:0000256" key="1">
    <source>
        <dbReference type="ARBA" id="ARBA00004123"/>
    </source>
</evidence>
<keyword evidence="4" id="KW-0804">Transcription</keyword>
<dbReference type="FunFam" id="4.10.280.10:FF:000002">
    <property type="entry name" value="Basic helix-loop-helix transcription factor"/>
    <property type="match status" value="1"/>
</dbReference>
<dbReference type="GO" id="GO:0031213">
    <property type="term" value="C:RSF complex"/>
    <property type="evidence" value="ECO:0007669"/>
    <property type="project" value="InterPro"/>
</dbReference>
<dbReference type="GO" id="GO:0006355">
    <property type="term" value="P:regulation of DNA-templated transcription"/>
    <property type="evidence" value="ECO:0007669"/>
    <property type="project" value="InterPro"/>
</dbReference>
<dbReference type="SUPFAM" id="SSF47459">
    <property type="entry name" value="HLH, helix-loop-helix DNA-binding domain"/>
    <property type="match status" value="1"/>
</dbReference>
<dbReference type="Pfam" id="PF00010">
    <property type="entry name" value="HLH"/>
    <property type="match status" value="1"/>
</dbReference>
<feature type="compositionally biased region" description="Acidic residues" evidence="6">
    <location>
        <begin position="610"/>
        <end position="626"/>
    </location>
</feature>
<dbReference type="InParanoid" id="A0A1W0W2P4"/>